<organism evidence="3 4">
    <name type="scientific">Medusavirus stheno T3</name>
    <dbReference type="NCBI Taxonomy" id="3069717"/>
    <lineage>
        <taxon>Viruses</taxon>
        <taxon>Varidnaviria</taxon>
        <taxon>Bamfordvirae</taxon>
        <taxon>Nucleocytoviricota</taxon>
        <taxon>Megaviricetes</taxon>
        <taxon>Mamonoviridae</taxon>
        <taxon>Medusavirus</taxon>
        <taxon>Medusavirus sthenus</taxon>
    </lineage>
</organism>
<reference evidence="3 4" key="1">
    <citation type="submission" date="2020-09" db="EMBL/GenBank/DDBJ databases">
        <authorList>
            <person name="Zhang R."/>
            <person name="Garcia K."/>
            <person name="Ogata H."/>
        </authorList>
    </citation>
    <scope>NUCLEOTIDE SEQUENCE [LARGE SCALE GENOMIC DNA]</scope>
    <source>
        <strain evidence="4">stheno</strain>
    </source>
</reference>
<feature type="compositionally biased region" description="Polar residues" evidence="2">
    <location>
        <begin position="136"/>
        <end position="146"/>
    </location>
</feature>
<sequence>MGWACAFSLLSGARSTTTTTMHCTWPVQHRTLGKPEDPDAAGSEHGYIPNHRGNFSVRTTKPPVNLTLSEGALASTTMELTIAHANWSHPGTNLTLHVCVRDVGFATPMWCVLPAAMPKKPYPLADSSSSSSSSSFESKVTLSTRGQDPERMWHHLGGATRRTFQFRATVSISLGAKAYTFFAYSPHFTVSADPAIPPGAAEDNESDAYDEIFSTQDDFVSVAFPAGCGQESSEDQDQDETVVIEHRDEWRELAAARRQLQRDREEIEAERKRLADAWERLYAEEEENHKNQRDFLSRLLINFADTRDLFSDINKRCLKRQRETAVEEDKAAPEILPFRFDGCPFATLGMDTPDRHFVLHADVATVVEKAFTKRKAKIRIEFAQEPADTVTKHLNHLQRCRQWVLWQVGPYVEYVRAHKPLTHKTADEALCTISKSL</sequence>
<keyword evidence="4" id="KW-1185">Reference proteome</keyword>
<feature type="region of interest" description="Disordered" evidence="2">
    <location>
        <begin position="31"/>
        <end position="60"/>
    </location>
</feature>
<protein>
    <submittedName>
        <fullName evidence="3">Uncharacterized protein</fullName>
    </submittedName>
</protein>
<feature type="coiled-coil region" evidence="1">
    <location>
        <begin position="250"/>
        <end position="284"/>
    </location>
</feature>
<evidence type="ECO:0000313" key="3">
    <source>
        <dbReference type="EMBL" id="QPB44284.1"/>
    </source>
</evidence>
<evidence type="ECO:0000313" key="4">
    <source>
        <dbReference type="Proteomes" id="UP001162098"/>
    </source>
</evidence>
<dbReference type="EMBL" id="MW018138">
    <property type="protein sequence ID" value="QPB44284.1"/>
    <property type="molecule type" value="Genomic_DNA"/>
</dbReference>
<keyword evidence="1" id="KW-0175">Coiled coil</keyword>
<evidence type="ECO:0000256" key="1">
    <source>
        <dbReference type="SAM" id="Coils"/>
    </source>
</evidence>
<proteinExistence type="predicted"/>
<feature type="region of interest" description="Disordered" evidence="2">
    <location>
        <begin position="122"/>
        <end position="151"/>
    </location>
</feature>
<name>A0A7S8BDK2_9VIRU</name>
<evidence type="ECO:0000256" key="2">
    <source>
        <dbReference type="SAM" id="MobiDB-lite"/>
    </source>
</evidence>
<dbReference type="KEGG" id="vg:80543480"/>
<dbReference type="Proteomes" id="UP001162098">
    <property type="component" value="Segment"/>
</dbReference>
<accession>A0A7S8BDK2</accession>